<evidence type="ECO:0000313" key="7">
    <source>
        <dbReference type="EMBL" id="KNC79811.1"/>
    </source>
</evidence>
<feature type="compositionally biased region" description="Gly residues" evidence="6">
    <location>
        <begin position="620"/>
        <end position="632"/>
    </location>
</feature>
<evidence type="ECO:0000256" key="2">
    <source>
        <dbReference type="ARBA" id="ARBA00022741"/>
    </source>
</evidence>
<dbReference type="InterPro" id="IPR043129">
    <property type="entry name" value="ATPase_NBD"/>
</dbReference>
<dbReference type="PROSITE" id="PS00329">
    <property type="entry name" value="HSP70_2"/>
    <property type="match status" value="1"/>
</dbReference>
<dbReference type="PANTHER" id="PTHR19375">
    <property type="entry name" value="HEAT SHOCK PROTEIN 70KDA"/>
    <property type="match status" value="1"/>
</dbReference>
<evidence type="ECO:0000256" key="6">
    <source>
        <dbReference type="SAM" id="MobiDB-lite"/>
    </source>
</evidence>
<dbReference type="Gene3D" id="3.30.30.30">
    <property type="match status" value="1"/>
</dbReference>
<dbReference type="Gene3D" id="2.60.34.10">
    <property type="entry name" value="Substrate Binding Domain Of DNAk, Chain A, domain 1"/>
    <property type="match status" value="1"/>
</dbReference>
<evidence type="ECO:0000313" key="8">
    <source>
        <dbReference type="Proteomes" id="UP000054560"/>
    </source>
</evidence>
<dbReference type="PROSITE" id="PS00297">
    <property type="entry name" value="HSP70_1"/>
    <property type="match status" value="1"/>
</dbReference>
<keyword evidence="8" id="KW-1185">Reference proteome</keyword>
<feature type="region of interest" description="Disordered" evidence="6">
    <location>
        <begin position="615"/>
        <end position="645"/>
    </location>
</feature>
<keyword evidence="4" id="KW-0346">Stress response</keyword>
<organism evidence="7 8">
    <name type="scientific">Sphaeroforma arctica JP610</name>
    <dbReference type="NCBI Taxonomy" id="667725"/>
    <lineage>
        <taxon>Eukaryota</taxon>
        <taxon>Ichthyosporea</taxon>
        <taxon>Ichthyophonida</taxon>
        <taxon>Sphaeroforma</taxon>
    </lineage>
</organism>
<accession>A0A0L0FTB0</accession>
<dbReference type="PRINTS" id="PR00301">
    <property type="entry name" value="HEATSHOCK70"/>
</dbReference>
<name>A0A0L0FTB0_9EUKA</name>
<evidence type="ECO:0000256" key="1">
    <source>
        <dbReference type="ARBA" id="ARBA00007381"/>
    </source>
</evidence>
<dbReference type="InterPro" id="IPR029048">
    <property type="entry name" value="HSP70_C_sf"/>
</dbReference>
<dbReference type="EMBL" id="KQ242241">
    <property type="protein sequence ID" value="KNC79811.1"/>
    <property type="molecule type" value="Genomic_DNA"/>
</dbReference>
<dbReference type="RefSeq" id="XP_014153713.1">
    <property type="nucleotide sequence ID" value="XM_014298238.1"/>
</dbReference>
<dbReference type="SUPFAM" id="SSF100934">
    <property type="entry name" value="Heat shock protein 70kD (HSP70), C-terminal subdomain"/>
    <property type="match status" value="1"/>
</dbReference>
<keyword evidence="2 5" id="KW-0547">Nucleotide-binding</keyword>
<keyword evidence="3 5" id="KW-0067">ATP-binding</keyword>
<evidence type="ECO:0000256" key="3">
    <source>
        <dbReference type="ARBA" id="ARBA00022840"/>
    </source>
</evidence>
<dbReference type="PROSITE" id="PS01036">
    <property type="entry name" value="HSP70_3"/>
    <property type="match status" value="1"/>
</dbReference>
<comment type="similarity">
    <text evidence="1 5">Belongs to the heat shock protein 70 family.</text>
</comment>
<dbReference type="eggNOG" id="KOG0101">
    <property type="taxonomic scope" value="Eukaryota"/>
</dbReference>
<dbReference type="FunFam" id="3.30.30.30:FF:000001">
    <property type="entry name" value="heat shock 70 kDa protein-like"/>
    <property type="match status" value="1"/>
</dbReference>
<dbReference type="Gene3D" id="3.90.640.10">
    <property type="entry name" value="Actin, Chain A, domain 4"/>
    <property type="match status" value="1"/>
</dbReference>
<gene>
    <name evidence="7" type="ORF">SARC_07810</name>
</gene>
<evidence type="ECO:0000256" key="5">
    <source>
        <dbReference type="RuleBase" id="RU003322"/>
    </source>
</evidence>
<dbReference type="STRING" id="667725.A0A0L0FTB0"/>
<dbReference type="FunFam" id="1.20.1270.10:FF:000016">
    <property type="entry name" value="Heat shock protein 70"/>
    <property type="match status" value="1"/>
</dbReference>
<dbReference type="Pfam" id="PF00012">
    <property type="entry name" value="HSP70"/>
    <property type="match status" value="1"/>
</dbReference>
<dbReference type="SUPFAM" id="SSF53067">
    <property type="entry name" value="Actin-like ATPase domain"/>
    <property type="match status" value="2"/>
</dbReference>
<dbReference type="InterPro" id="IPR029047">
    <property type="entry name" value="HSP70_peptide-bd_sf"/>
</dbReference>
<dbReference type="Gene3D" id="1.20.1270.10">
    <property type="match status" value="1"/>
</dbReference>
<dbReference type="CDD" id="cd10233">
    <property type="entry name" value="ASKHA_NBD_HSP70_HSPA1"/>
    <property type="match status" value="1"/>
</dbReference>
<dbReference type="GO" id="GO:0140662">
    <property type="term" value="F:ATP-dependent protein folding chaperone"/>
    <property type="evidence" value="ECO:0007669"/>
    <property type="project" value="InterPro"/>
</dbReference>
<dbReference type="FunFam" id="3.30.420.40:FF:000026">
    <property type="entry name" value="Heat shock protein 70"/>
    <property type="match status" value="1"/>
</dbReference>
<dbReference type="FunFam" id="3.90.640.10:FF:000002">
    <property type="entry name" value="Heat shock 70 kDa"/>
    <property type="match status" value="1"/>
</dbReference>
<evidence type="ECO:0000256" key="4">
    <source>
        <dbReference type="ARBA" id="ARBA00023016"/>
    </source>
</evidence>
<sequence length="645" mass="70244">MPGQNNKAPVIGIDLGTTYSCVGVFQHGKVEIISNDQGNRTTPSYVAFTDSERLLGDAAKNQVALNPNNTVFDAKRLIGRQFNDNEVQEDLKHFSFKVVEKNKKPAIKVEYMAEEKTFLPEEISSMVLTKMKETAEAYLGTKVTDAVITVPAYFNDSQRQSTKDAGAIAGLNVLRIINEPTAAAIAYGLDKKAANEGEKKILIFDLGGGTFDVSILTIDDGVFEVKSTAGDTHLGGEDFDNRLVAHFAKEFQRKTKKNLTKNARAMRRLRTACEKAKRTLSSSAQANVEIDSLFEGADFYTTITRARFEEMCVDLFRGTLEPVEKALRDAKFDKSSIDEIVLVGGSTRIPKIQKLLSDYFNGKELNKSINVDEAVAYGAAVQGAILRGDTDSAVSDLLLLDVAPLSMGIETAGGVMTSLIKRNTTIPTKQTQTFSTYADNQPAVSIQVYEGERAMTKDNHKLGAFDLTGIAPAPRGTPQIEVTFDIDANGILNVSAQDKASGKSEKITVTNDAGRLNQIDIDKMLADAEKYAAQDETQRQKVTAKNDLEGYAYQVKNSVENDLKGKISDSDRESVIKKADEVISWLDNNQTAEKDEFEHQKKELEAVVNPIMTNAYKPAGGDGAGGMPGGMPGNPASEPTVEEVD</sequence>
<dbReference type="FunFam" id="3.30.420.40:FF:000172">
    <property type="entry name" value="Heat shock 70 kDa protein"/>
    <property type="match status" value="2"/>
</dbReference>
<protein>
    <submittedName>
        <fullName evidence="7">Hsp70-like protein</fullName>
    </submittedName>
</protein>
<dbReference type="OrthoDB" id="2401965at2759"/>
<dbReference type="Proteomes" id="UP000054560">
    <property type="component" value="Unassembled WGS sequence"/>
</dbReference>
<dbReference type="SUPFAM" id="SSF100920">
    <property type="entry name" value="Heat shock protein 70kD (HSP70), peptide-binding domain"/>
    <property type="match status" value="1"/>
</dbReference>
<dbReference type="Gene3D" id="3.30.420.40">
    <property type="match status" value="2"/>
</dbReference>
<proteinExistence type="inferred from homology"/>
<dbReference type="GO" id="GO:0005524">
    <property type="term" value="F:ATP binding"/>
    <property type="evidence" value="ECO:0007669"/>
    <property type="project" value="UniProtKB-KW"/>
</dbReference>
<dbReference type="InterPro" id="IPR013126">
    <property type="entry name" value="Hsp_70_fam"/>
</dbReference>
<dbReference type="AlphaFoldDB" id="A0A0L0FTB0"/>
<dbReference type="GeneID" id="25908314"/>
<dbReference type="FunFam" id="2.60.34.10:FF:000002">
    <property type="entry name" value="Heat shock 70 kDa"/>
    <property type="match status" value="1"/>
</dbReference>
<reference evidence="7 8" key="1">
    <citation type="submission" date="2011-02" db="EMBL/GenBank/DDBJ databases">
        <title>The Genome Sequence of Sphaeroforma arctica JP610.</title>
        <authorList>
            <consortium name="The Broad Institute Genome Sequencing Platform"/>
            <person name="Russ C."/>
            <person name="Cuomo C."/>
            <person name="Young S.K."/>
            <person name="Zeng Q."/>
            <person name="Gargeya S."/>
            <person name="Alvarado L."/>
            <person name="Berlin A."/>
            <person name="Chapman S.B."/>
            <person name="Chen Z."/>
            <person name="Freedman E."/>
            <person name="Gellesch M."/>
            <person name="Goldberg J."/>
            <person name="Griggs A."/>
            <person name="Gujja S."/>
            <person name="Heilman E."/>
            <person name="Heiman D."/>
            <person name="Howarth C."/>
            <person name="Mehta T."/>
            <person name="Neiman D."/>
            <person name="Pearson M."/>
            <person name="Roberts A."/>
            <person name="Saif S."/>
            <person name="Shea T."/>
            <person name="Shenoy N."/>
            <person name="Sisk P."/>
            <person name="Stolte C."/>
            <person name="Sykes S."/>
            <person name="White J."/>
            <person name="Yandava C."/>
            <person name="Burger G."/>
            <person name="Gray M.W."/>
            <person name="Holland P.W.H."/>
            <person name="King N."/>
            <person name="Lang F.B.F."/>
            <person name="Roger A.J."/>
            <person name="Ruiz-Trillo I."/>
            <person name="Haas B."/>
            <person name="Nusbaum C."/>
            <person name="Birren B."/>
        </authorList>
    </citation>
    <scope>NUCLEOTIDE SEQUENCE [LARGE SCALE GENOMIC DNA]</scope>
    <source>
        <strain evidence="7 8">JP610</strain>
    </source>
</reference>
<dbReference type="NCBIfam" id="NF001413">
    <property type="entry name" value="PRK00290.1"/>
    <property type="match status" value="1"/>
</dbReference>
<dbReference type="InterPro" id="IPR018181">
    <property type="entry name" value="Heat_shock_70_CS"/>
</dbReference>